<evidence type="ECO:0000313" key="1">
    <source>
        <dbReference type="EMBL" id="PSL20462.1"/>
    </source>
</evidence>
<keyword evidence="2" id="KW-1185">Reference proteome</keyword>
<sequence length="153" mass="17021">MQGIDLIYAQMQGAYLFGALLTGRDQALLVSLSTNLSASTNNGGALRFVDFSSAQIDAQTDWRNAFFDTSVIVPDSMRAQIGQPCLLDRFYQNPEPLSDEKFFGQWRGWLTLDPGWDDRSWPILASPEYHKVPLIPPPAGCTWHTDPIATDAN</sequence>
<name>A0A2P8FFH9_9RHOB</name>
<reference evidence="1 2" key="1">
    <citation type="submission" date="2018-03" db="EMBL/GenBank/DDBJ databases">
        <title>Genomic Encyclopedia of Archaeal and Bacterial Type Strains, Phase II (KMG-II): from individual species to whole genera.</title>
        <authorList>
            <person name="Goeker M."/>
        </authorList>
    </citation>
    <scope>NUCLEOTIDE SEQUENCE [LARGE SCALE GENOMIC DNA]</scope>
    <source>
        <strain evidence="1 2">DSM 100673</strain>
    </source>
</reference>
<accession>A0A2P8FFH9</accession>
<comment type="caution">
    <text evidence="1">The sequence shown here is derived from an EMBL/GenBank/DDBJ whole genome shotgun (WGS) entry which is preliminary data.</text>
</comment>
<dbReference type="Proteomes" id="UP000240418">
    <property type="component" value="Unassembled WGS sequence"/>
</dbReference>
<proteinExistence type="predicted"/>
<dbReference type="AlphaFoldDB" id="A0A2P8FFH9"/>
<organism evidence="1 2">
    <name type="scientific">Shimia abyssi</name>
    <dbReference type="NCBI Taxonomy" id="1662395"/>
    <lineage>
        <taxon>Bacteria</taxon>
        <taxon>Pseudomonadati</taxon>
        <taxon>Pseudomonadota</taxon>
        <taxon>Alphaproteobacteria</taxon>
        <taxon>Rhodobacterales</taxon>
        <taxon>Roseobacteraceae</taxon>
    </lineage>
</organism>
<dbReference type="EMBL" id="PYGJ01000003">
    <property type="protein sequence ID" value="PSL20462.1"/>
    <property type="molecule type" value="Genomic_DNA"/>
</dbReference>
<evidence type="ECO:0000313" key="2">
    <source>
        <dbReference type="Proteomes" id="UP000240418"/>
    </source>
</evidence>
<protein>
    <submittedName>
        <fullName evidence="1">Uncharacterized protein</fullName>
    </submittedName>
</protein>
<gene>
    <name evidence="1" type="ORF">CLV88_103104</name>
</gene>